<dbReference type="InterPro" id="IPR001509">
    <property type="entry name" value="Epimerase_deHydtase"/>
</dbReference>
<evidence type="ECO:0000313" key="2">
    <source>
        <dbReference type="EMBL" id="GAG34246.1"/>
    </source>
</evidence>
<protein>
    <recommendedName>
        <fullName evidence="1">NAD-dependent epimerase/dehydratase domain-containing protein</fullName>
    </recommendedName>
</protein>
<dbReference type="AlphaFoldDB" id="X0YBN2"/>
<name>X0YBN2_9ZZZZ</name>
<dbReference type="Gene3D" id="3.90.25.10">
    <property type="entry name" value="UDP-galactose 4-epimerase, domain 1"/>
    <property type="match status" value="1"/>
</dbReference>
<dbReference type="InterPro" id="IPR036291">
    <property type="entry name" value="NAD(P)-bd_dom_sf"/>
</dbReference>
<accession>X0YBN2</accession>
<feature type="non-terminal residue" evidence="2">
    <location>
        <position position="1"/>
    </location>
</feature>
<dbReference type="EMBL" id="BARS01048225">
    <property type="protein sequence ID" value="GAG34246.1"/>
    <property type="molecule type" value="Genomic_DNA"/>
</dbReference>
<organism evidence="2">
    <name type="scientific">marine sediment metagenome</name>
    <dbReference type="NCBI Taxonomy" id="412755"/>
    <lineage>
        <taxon>unclassified sequences</taxon>
        <taxon>metagenomes</taxon>
        <taxon>ecological metagenomes</taxon>
    </lineage>
</organism>
<evidence type="ECO:0000259" key="1">
    <source>
        <dbReference type="Pfam" id="PF01370"/>
    </source>
</evidence>
<dbReference type="SUPFAM" id="SSF51735">
    <property type="entry name" value="NAD(P)-binding Rossmann-fold domains"/>
    <property type="match status" value="1"/>
</dbReference>
<feature type="domain" description="NAD-dependent epimerase/dehydratase" evidence="1">
    <location>
        <begin position="3"/>
        <end position="50"/>
    </location>
</feature>
<proteinExistence type="predicted"/>
<reference evidence="2" key="1">
    <citation type="journal article" date="2014" name="Front. Microbiol.">
        <title>High frequency of phylogenetically diverse reductive dehalogenase-homologous genes in deep subseafloor sedimentary metagenomes.</title>
        <authorList>
            <person name="Kawai M."/>
            <person name="Futagami T."/>
            <person name="Toyoda A."/>
            <person name="Takaki Y."/>
            <person name="Nishi S."/>
            <person name="Hori S."/>
            <person name="Arai W."/>
            <person name="Tsubouchi T."/>
            <person name="Morono Y."/>
            <person name="Uchiyama I."/>
            <person name="Ito T."/>
            <person name="Fujiyama A."/>
            <person name="Inagaki F."/>
            <person name="Takami H."/>
        </authorList>
    </citation>
    <scope>NUCLEOTIDE SEQUENCE</scope>
    <source>
        <strain evidence="2">Expedition CK06-06</strain>
    </source>
</reference>
<comment type="caution">
    <text evidence="2">The sequence shown here is derived from an EMBL/GenBank/DDBJ whole genome shotgun (WGS) entry which is preliminary data.</text>
</comment>
<gene>
    <name evidence="2" type="ORF">S01H1_72323</name>
</gene>
<dbReference type="Gene3D" id="3.40.50.720">
    <property type="entry name" value="NAD(P)-binding Rossmann-like Domain"/>
    <property type="match status" value="1"/>
</dbReference>
<dbReference type="Pfam" id="PF01370">
    <property type="entry name" value="Epimerase"/>
    <property type="match status" value="1"/>
</dbReference>
<sequence>AVMEAMEAEQLVTIDGDGKQSRDWTYVGDVAALTEEVLWAESQPPVVNIASGKTHSVLEVLGHLGCTDYSLTGKPRPGDVRKTQGSPVLLTSVVGHELDMVPLAEGLEFTKGRYLSK</sequence>